<evidence type="ECO:0000313" key="2">
    <source>
        <dbReference type="Proteomes" id="UP000323136"/>
    </source>
</evidence>
<sequence length="280" mass="29560">MKKIKNLLYILTAVTLLYSCDSEENGTVGTIGHGAIVTIADSSEGKLLGSAVDSDDLENSQVIFSDTELNLTVDLATGGDNVSNYEVVKTYNGGSEVVVASSATLPINISYTTLADYIDDLGLEEANLRIGDVITFKTKMTTPDGVFYAASTEGTFNVTINCSADLTGTYLVTNSSCNPSFTTTISKNADGTWHIGSGDGGWLHQCTGNTSLLNSANITVVCGKIQPTGDLDYGSNGGSYDIGDIQGGTWDQATGVLTMEHTQTWSASRDGSWTSTYTRQ</sequence>
<accession>A0A5S5DSP2</accession>
<comment type="caution">
    <text evidence="1">The sequence shown here is derived from an EMBL/GenBank/DDBJ whole genome shotgun (WGS) entry which is preliminary data.</text>
</comment>
<dbReference type="AlphaFoldDB" id="A0A5S5DSP2"/>
<dbReference type="OrthoDB" id="1431695at2"/>
<name>A0A5S5DSP2_9FLAO</name>
<reference evidence="1 2" key="1">
    <citation type="submission" date="2019-07" db="EMBL/GenBank/DDBJ databases">
        <title>Genomic Encyclopedia of Type Strains, Phase IV (KMG-IV): sequencing the most valuable type-strain genomes for metagenomic binning, comparative biology and taxonomic classification.</title>
        <authorList>
            <person name="Goeker M."/>
        </authorList>
    </citation>
    <scope>NUCLEOTIDE SEQUENCE [LARGE SCALE GENOMIC DNA]</scope>
    <source>
        <strain evidence="1 2">DSM 18961</strain>
    </source>
</reference>
<dbReference type="PROSITE" id="PS51257">
    <property type="entry name" value="PROKAR_LIPOPROTEIN"/>
    <property type="match status" value="1"/>
</dbReference>
<evidence type="ECO:0000313" key="1">
    <source>
        <dbReference type="EMBL" id="TYP98026.1"/>
    </source>
</evidence>
<dbReference type="EMBL" id="VNIA01000003">
    <property type="protein sequence ID" value="TYP98026.1"/>
    <property type="molecule type" value="Genomic_DNA"/>
</dbReference>
<proteinExistence type="predicted"/>
<keyword evidence="2" id="KW-1185">Reference proteome</keyword>
<protein>
    <recommendedName>
        <fullName evidence="3">Lipoprotein</fullName>
    </recommendedName>
</protein>
<dbReference type="Proteomes" id="UP000323136">
    <property type="component" value="Unassembled WGS sequence"/>
</dbReference>
<gene>
    <name evidence="1" type="ORF">C7447_103194</name>
</gene>
<organism evidence="1 2">
    <name type="scientific">Tenacibaculum adriaticum</name>
    <dbReference type="NCBI Taxonomy" id="413713"/>
    <lineage>
        <taxon>Bacteria</taxon>
        <taxon>Pseudomonadati</taxon>
        <taxon>Bacteroidota</taxon>
        <taxon>Flavobacteriia</taxon>
        <taxon>Flavobacteriales</taxon>
        <taxon>Flavobacteriaceae</taxon>
        <taxon>Tenacibaculum</taxon>
    </lineage>
</organism>
<evidence type="ECO:0008006" key="3">
    <source>
        <dbReference type="Google" id="ProtNLM"/>
    </source>
</evidence>
<dbReference type="RefSeq" id="WP_148870363.1">
    <property type="nucleotide sequence ID" value="NZ_VNIA01000003.1"/>
</dbReference>